<comment type="caution">
    <text evidence="3">The sequence shown here is derived from an EMBL/GenBank/DDBJ whole genome shotgun (WGS) entry which is preliminary data.</text>
</comment>
<keyword evidence="1" id="KW-0378">Hydrolase</keyword>
<accession>A0ABR7MR57</accession>
<sequence>MHGYLNLHQELFPGADDFEYRPCGGYARLATTLRMWRALFPNSLLFDGGDTFHGTWPVVGTKGEILLPILRELDIAGMTAHWDFAYGPAHLQQLLAQLNYPLLAANVYNEQSGELAFPPYRVYQVGGRRVGVIGLACPAVGTNMPAHFSQGLRFTTGDAELPGCVSRLREQEQADLVVLLSHCGFPQDVDLLTRHQGIDVCLSSHTHNRLYEPVRVGRCLVMQSGSHGSFAGRLTLTLEEGRITAYDHELREIGADIAPDPVVQALIDQALLPYAYLREMVGIVRGALHRGTSVNAPMDDFLLESLRACVPADVYLSNGWRYGAPVLPGPVRLEDLYHIVPMDPEIETVELTGIELHQLLEDNLESTYSPDALRQRGGYVKRGLGLKVYFKMENPAGSRVQRALVGGQLLDPARTYLVAFVTGQAVPSHLGHARRSTGQHAVAAMRAYLDQHRPLAVGCPDSFVVV</sequence>
<dbReference type="PANTHER" id="PTHR11575:SF24">
    <property type="entry name" value="5'-NUCLEOTIDASE"/>
    <property type="match status" value="1"/>
</dbReference>
<dbReference type="PANTHER" id="PTHR11575">
    <property type="entry name" value="5'-NUCLEOTIDASE-RELATED"/>
    <property type="match status" value="1"/>
</dbReference>
<gene>
    <name evidence="3" type="ORF">H8B15_20050</name>
</gene>
<dbReference type="SUPFAM" id="SSF55816">
    <property type="entry name" value="5'-nucleotidase (syn. UDP-sugar hydrolase), C-terminal domain"/>
    <property type="match status" value="1"/>
</dbReference>
<protein>
    <submittedName>
        <fullName evidence="3">5'-nucleotidase C-terminal domain-containing protein</fullName>
    </submittedName>
</protein>
<dbReference type="Gene3D" id="3.90.780.10">
    <property type="entry name" value="5'-Nucleotidase, C-terminal domain"/>
    <property type="match status" value="1"/>
</dbReference>
<dbReference type="EMBL" id="JACSCY010000025">
    <property type="protein sequence ID" value="MBC6613225.1"/>
    <property type="molecule type" value="Genomic_DNA"/>
</dbReference>
<dbReference type="InterPro" id="IPR036907">
    <property type="entry name" value="5'-Nucleotdase_C_sf"/>
</dbReference>
<dbReference type="Proteomes" id="UP000622017">
    <property type="component" value="Unassembled WGS sequence"/>
</dbReference>
<dbReference type="Gene3D" id="3.60.21.10">
    <property type="match status" value="1"/>
</dbReference>
<organism evidence="3 4">
    <name type="scientific">Hymenobacter citatus</name>
    <dbReference type="NCBI Taxonomy" id="2763506"/>
    <lineage>
        <taxon>Bacteria</taxon>
        <taxon>Pseudomonadati</taxon>
        <taxon>Bacteroidota</taxon>
        <taxon>Cytophagia</taxon>
        <taxon>Cytophagales</taxon>
        <taxon>Hymenobacteraceae</taxon>
        <taxon>Hymenobacter</taxon>
    </lineage>
</organism>
<evidence type="ECO:0000256" key="1">
    <source>
        <dbReference type="RuleBase" id="RU362119"/>
    </source>
</evidence>
<evidence type="ECO:0000259" key="2">
    <source>
        <dbReference type="Pfam" id="PF02872"/>
    </source>
</evidence>
<dbReference type="InterPro" id="IPR006179">
    <property type="entry name" value="5_nucleotidase/apyrase"/>
</dbReference>
<evidence type="ECO:0000313" key="4">
    <source>
        <dbReference type="Proteomes" id="UP000622017"/>
    </source>
</evidence>
<keyword evidence="4" id="KW-1185">Reference proteome</keyword>
<comment type="similarity">
    <text evidence="1">Belongs to the 5'-nucleotidase family.</text>
</comment>
<name>A0ABR7MR57_9BACT</name>
<feature type="domain" description="5'-Nucleotidase C-terminal" evidence="2">
    <location>
        <begin position="296"/>
        <end position="420"/>
    </location>
</feature>
<evidence type="ECO:0000313" key="3">
    <source>
        <dbReference type="EMBL" id="MBC6613225.1"/>
    </source>
</evidence>
<dbReference type="InterPro" id="IPR008334">
    <property type="entry name" value="5'-Nucleotdase_C"/>
</dbReference>
<dbReference type="Pfam" id="PF02872">
    <property type="entry name" value="5_nucleotid_C"/>
    <property type="match status" value="1"/>
</dbReference>
<dbReference type="InterPro" id="IPR029052">
    <property type="entry name" value="Metallo-depent_PP-like"/>
</dbReference>
<proteinExistence type="inferred from homology"/>
<reference evidence="3 4" key="1">
    <citation type="submission" date="2020-08" db="EMBL/GenBank/DDBJ databases">
        <title>Hymenobacter sp.</title>
        <authorList>
            <person name="Kim M.K."/>
        </authorList>
    </citation>
    <scope>NUCLEOTIDE SEQUENCE [LARGE SCALE GENOMIC DNA]</scope>
    <source>
        <strain evidence="3 4">BT507</strain>
    </source>
</reference>
<dbReference type="SUPFAM" id="SSF56300">
    <property type="entry name" value="Metallo-dependent phosphatases"/>
    <property type="match status" value="1"/>
</dbReference>
<keyword evidence="1" id="KW-0547">Nucleotide-binding</keyword>
<dbReference type="PRINTS" id="PR01607">
    <property type="entry name" value="APYRASEFAMLY"/>
</dbReference>